<dbReference type="PROSITE" id="PS00588">
    <property type="entry name" value="FLAGELLA_BB_ROD"/>
    <property type="match status" value="1"/>
</dbReference>
<reference evidence="5 6" key="1">
    <citation type="submission" date="2019-05" db="EMBL/GenBank/DDBJ databases">
        <title>We sequenced the genome of Paenibacillus hemerocallicola KCTC 33185 for further insight into its adaptation and study the phylogeny of Paenibacillus.</title>
        <authorList>
            <person name="Narsing Rao M.P."/>
        </authorList>
    </citation>
    <scope>NUCLEOTIDE SEQUENCE [LARGE SCALE GENOMIC DNA]</scope>
    <source>
        <strain evidence="5 6">KCTC 33185</strain>
    </source>
</reference>
<dbReference type="Pfam" id="PF06429">
    <property type="entry name" value="Flg_bbr_C"/>
    <property type="match status" value="1"/>
</dbReference>
<keyword evidence="5" id="KW-0966">Cell projection</keyword>
<comment type="caution">
    <text evidence="5">The sequence shown here is derived from an EMBL/GenBank/DDBJ whole genome shotgun (WGS) entry which is preliminary data.</text>
</comment>
<keyword evidence="5" id="KW-0282">Flagellum</keyword>
<dbReference type="Pfam" id="PF00460">
    <property type="entry name" value="Flg_bb_rod"/>
    <property type="match status" value="1"/>
</dbReference>
<proteinExistence type="inferred from homology"/>
<evidence type="ECO:0000259" key="4">
    <source>
        <dbReference type="Pfam" id="PF22692"/>
    </source>
</evidence>
<dbReference type="EMBL" id="VDCQ01000026">
    <property type="protein sequence ID" value="TNJ64731.1"/>
    <property type="molecule type" value="Genomic_DNA"/>
</dbReference>
<dbReference type="AlphaFoldDB" id="A0A5C4T6Q7"/>
<comment type="similarity">
    <text evidence="1">Belongs to the flagella basal body rod proteins family.</text>
</comment>
<dbReference type="InterPro" id="IPR010930">
    <property type="entry name" value="Flg_bb/hook_C_dom"/>
</dbReference>
<dbReference type="Pfam" id="PF22692">
    <property type="entry name" value="LlgE_F_G_D1"/>
    <property type="match status" value="1"/>
</dbReference>
<feature type="domain" description="Flagellar basal-body/hook protein C-terminal" evidence="3">
    <location>
        <begin position="249"/>
        <end position="293"/>
    </location>
</feature>
<evidence type="ECO:0000313" key="5">
    <source>
        <dbReference type="EMBL" id="TNJ64731.1"/>
    </source>
</evidence>
<dbReference type="InterPro" id="IPR001444">
    <property type="entry name" value="Flag_bb_rod_N"/>
</dbReference>
<feature type="domain" description="Flagellar basal body rod protein N-terminal" evidence="2">
    <location>
        <begin position="5"/>
        <end position="35"/>
    </location>
</feature>
<keyword evidence="6" id="KW-1185">Reference proteome</keyword>
<evidence type="ECO:0000256" key="1">
    <source>
        <dbReference type="ARBA" id="ARBA00009677"/>
    </source>
</evidence>
<evidence type="ECO:0000259" key="3">
    <source>
        <dbReference type="Pfam" id="PF06429"/>
    </source>
</evidence>
<dbReference type="GO" id="GO:0009288">
    <property type="term" value="C:bacterial-type flagellum"/>
    <property type="evidence" value="ECO:0007669"/>
    <property type="project" value="TreeGrafter"/>
</dbReference>
<evidence type="ECO:0000313" key="6">
    <source>
        <dbReference type="Proteomes" id="UP000307943"/>
    </source>
</evidence>
<dbReference type="InterPro" id="IPR053967">
    <property type="entry name" value="LlgE_F_G-like_D1"/>
</dbReference>
<dbReference type="Proteomes" id="UP000307943">
    <property type="component" value="Unassembled WGS sequence"/>
</dbReference>
<dbReference type="PANTHER" id="PTHR30435">
    <property type="entry name" value="FLAGELLAR PROTEIN"/>
    <property type="match status" value="1"/>
</dbReference>
<dbReference type="SUPFAM" id="SSF117143">
    <property type="entry name" value="Flagellar hook protein flgE"/>
    <property type="match status" value="1"/>
</dbReference>
<accession>A0A5C4T6Q7</accession>
<dbReference type="OrthoDB" id="9800375at2"/>
<dbReference type="RefSeq" id="WP_139603802.1">
    <property type="nucleotide sequence ID" value="NZ_VDCQ01000026.1"/>
</dbReference>
<dbReference type="PANTHER" id="PTHR30435:SF19">
    <property type="entry name" value="FLAGELLAR BASAL-BODY ROD PROTEIN FLGG"/>
    <property type="match status" value="1"/>
</dbReference>
<dbReference type="InterPro" id="IPR019776">
    <property type="entry name" value="Flagellar_basal_body_rod_CS"/>
</dbReference>
<keyword evidence="5" id="KW-0969">Cilium</keyword>
<dbReference type="InterPro" id="IPR037925">
    <property type="entry name" value="FlgE/F/G-like"/>
</dbReference>
<dbReference type="GO" id="GO:0071978">
    <property type="term" value="P:bacterial-type flagellum-dependent swarming motility"/>
    <property type="evidence" value="ECO:0007669"/>
    <property type="project" value="TreeGrafter"/>
</dbReference>
<evidence type="ECO:0000259" key="2">
    <source>
        <dbReference type="Pfam" id="PF00460"/>
    </source>
</evidence>
<gene>
    <name evidence="5" type="ORF">FE784_19005</name>
</gene>
<feature type="domain" description="Flagellar hook protein FlgE/F/G-like D1" evidence="4">
    <location>
        <begin position="123"/>
        <end position="188"/>
    </location>
</feature>
<sequence>MLRGLYTATAGMLSQQRKHDTITNNIANINTPGFKQSRAVSRSFPEMLIELLEGKPGMEVANRGRLNTGVLAEEALTVNVQGEIRETANPFDFAIVSDIQVDGLRFDGGKTITADGQRIFQPQAFFTVAAGDDVERYTRNGKFSVNELGELVTAEGFRVLGDNRQPIVLLDPATQIPITHVTVNKYGQLLDSMNGQALLDAAGNPIRLLISRVDNPVRMIPEGTGLFRLEPDDEGTVAQVAVADNVEVKQGFVETSNVDPTQAMVDIMTATRMYEANQKVIQAYDKSMEKAVNEIGRV</sequence>
<organism evidence="5 6">
    <name type="scientific">Paenibacillus hemerocallicola</name>
    <dbReference type="NCBI Taxonomy" id="1172614"/>
    <lineage>
        <taxon>Bacteria</taxon>
        <taxon>Bacillati</taxon>
        <taxon>Bacillota</taxon>
        <taxon>Bacilli</taxon>
        <taxon>Bacillales</taxon>
        <taxon>Paenibacillaceae</taxon>
        <taxon>Paenibacillus</taxon>
    </lineage>
</organism>
<protein>
    <submittedName>
        <fullName evidence="5">Flagellar hook-basal body protein</fullName>
    </submittedName>
</protein>
<name>A0A5C4T6Q7_9BACL</name>